<comment type="caution">
    <text evidence="2">The sequence shown here is derived from an EMBL/GenBank/DDBJ whole genome shotgun (WGS) entry which is preliminary data.</text>
</comment>
<evidence type="ECO:0000313" key="3">
    <source>
        <dbReference type="Proteomes" id="UP000663848"/>
    </source>
</evidence>
<protein>
    <submittedName>
        <fullName evidence="2">Uncharacterized protein</fullName>
    </submittedName>
</protein>
<proteinExistence type="predicted"/>
<accession>A0A822BB48</accession>
<dbReference type="Proteomes" id="UP000663848">
    <property type="component" value="Unassembled WGS sequence"/>
</dbReference>
<gene>
    <name evidence="2" type="ORF">QYT958_LOCUS40020</name>
</gene>
<feature type="non-terminal residue" evidence="2">
    <location>
        <position position="124"/>
    </location>
</feature>
<feature type="region of interest" description="Disordered" evidence="1">
    <location>
        <begin position="1"/>
        <end position="89"/>
    </location>
</feature>
<feature type="compositionally biased region" description="Polar residues" evidence="1">
    <location>
        <begin position="60"/>
        <end position="76"/>
    </location>
</feature>
<reference evidence="2" key="1">
    <citation type="submission" date="2021-02" db="EMBL/GenBank/DDBJ databases">
        <authorList>
            <person name="Nowell W R."/>
        </authorList>
    </citation>
    <scope>NUCLEOTIDE SEQUENCE</scope>
</reference>
<feature type="compositionally biased region" description="Polar residues" evidence="1">
    <location>
        <begin position="13"/>
        <end position="25"/>
    </location>
</feature>
<dbReference type="EMBL" id="CAJOBR010039334">
    <property type="protein sequence ID" value="CAF5021999.1"/>
    <property type="molecule type" value="Genomic_DNA"/>
</dbReference>
<evidence type="ECO:0000313" key="2">
    <source>
        <dbReference type="EMBL" id="CAF5021999.1"/>
    </source>
</evidence>
<organism evidence="2 3">
    <name type="scientific">Rotaria socialis</name>
    <dbReference type="NCBI Taxonomy" id="392032"/>
    <lineage>
        <taxon>Eukaryota</taxon>
        <taxon>Metazoa</taxon>
        <taxon>Spiralia</taxon>
        <taxon>Gnathifera</taxon>
        <taxon>Rotifera</taxon>
        <taxon>Eurotatoria</taxon>
        <taxon>Bdelloidea</taxon>
        <taxon>Philodinida</taxon>
        <taxon>Philodinidae</taxon>
        <taxon>Rotaria</taxon>
    </lineage>
</organism>
<sequence>MINGLPHPDHADSNSNSWTFDQPSTYRKEAPVRTATRITESDDTSATGSDDDNPAFRVQPPQQFTASSVFAGTATKQKPADSESDEDSIEATVRRLNAQKASLGIQNLVNQSITPIHKTPQPQI</sequence>
<name>A0A822BB48_9BILA</name>
<evidence type="ECO:0000256" key="1">
    <source>
        <dbReference type="SAM" id="MobiDB-lite"/>
    </source>
</evidence>
<dbReference type="AlphaFoldDB" id="A0A822BB48"/>